<dbReference type="SUPFAM" id="SSF52540">
    <property type="entry name" value="P-loop containing nucleoside triphosphate hydrolases"/>
    <property type="match status" value="1"/>
</dbReference>
<dbReference type="PROSITE" id="PS00211">
    <property type="entry name" value="ABC_TRANSPORTER_1"/>
    <property type="match status" value="1"/>
</dbReference>
<dbReference type="HOGENOM" id="CLU_000604_1_11_7"/>
<dbReference type="Gene3D" id="3.40.50.300">
    <property type="entry name" value="P-loop containing nucleotide triphosphate hydrolases"/>
    <property type="match status" value="1"/>
</dbReference>
<dbReference type="FunFam" id="3.40.50.300:FF:000134">
    <property type="entry name" value="Iron-enterobactin ABC transporter ATP-binding protein"/>
    <property type="match status" value="1"/>
</dbReference>
<dbReference type="Proteomes" id="UP000014803">
    <property type="component" value="Chromosome"/>
</dbReference>
<dbReference type="STRING" id="1254432.SCE1572_43760"/>
<dbReference type="KEGG" id="scu:SCE1572_43760"/>
<reference evidence="7 8" key="1">
    <citation type="journal article" date="2013" name="Sci. Rep.">
        <title>Extraordinary expansion of a Sorangium cellulosum genome from an alkaline milieu.</title>
        <authorList>
            <person name="Han K."/>
            <person name="Li Z.F."/>
            <person name="Peng R."/>
            <person name="Zhu L.P."/>
            <person name="Zhou T."/>
            <person name="Wang L.G."/>
            <person name="Li S.G."/>
            <person name="Zhang X.B."/>
            <person name="Hu W."/>
            <person name="Wu Z.H."/>
            <person name="Qin N."/>
            <person name="Li Y.Z."/>
        </authorList>
    </citation>
    <scope>NUCLEOTIDE SEQUENCE [LARGE SCALE GENOMIC DNA]</scope>
    <source>
        <strain evidence="7 8">So0157-2</strain>
    </source>
</reference>
<evidence type="ECO:0000259" key="6">
    <source>
        <dbReference type="PROSITE" id="PS50893"/>
    </source>
</evidence>
<dbReference type="GO" id="GO:0005524">
    <property type="term" value="F:ATP binding"/>
    <property type="evidence" value="ECO:0007669"/>
    <property type="project" value="UniProtKB-KW"/>
</dbReference>
<dbReference type="PANTHER" id="PTHR42794:SF1">
    <property type="entry name" value="HEMIN IMPORT ATP-BINDING PROTEIN HMUV"/>
    <property type="match status" value="1"/>
</dbReference>
<keyword evidence="3" id="KW-0067">ATP-binding</keyword>
<dbReference type="CDD" id="cd03214">
    <property type="entry name" value="ABC_Iron-Siderophores_B12_Hemin"/>
    <property type="match status" value="1"/>
</dbReference>
<dbReference type="PATRIC" id="fig|1254432.3.peg.9889"/>
<evidence type="ECO:0000256" key="5">
    <source>
        <dbReference type="ARBA" id="ARBA00037066"/>
    </source>
</evidence>
<accession>S4Y5X1</accession>
<evidence type="ECO:0000256" key="3">
    <source>
        <dbReference type="ARBA" id="ARBA00022840"/>
    </source>
</evidence>
<dbReference type="SMART" id="SM00382">
    <property type="entry name" value="AAA"/>
    <property type="match status" value="1"/>
</dbReference>
<sequence length="272" mass="29116">MGDVQEPAIELRDVAASYPTGRLALEGISLEVRAGELCAVLGPNGAGKSTLVRVLSGALRPARGGATLLGRPLAGMDRRAIARCVAVVPQGIASAPGFSAREVVMMGRAPHQGAWMRATRRDDEAVARALEACDLVELSERPVAELSGGEQKRVAIARALAQEAQVLILDEPGAHLDIRHSIEVHEVVRREVAERRLACVAVLHDLNAAAQYADRVALLKAGRLVAQGTIEEVMTYRRLKDVFEAELYVGVNELDGSRYFLPVRGARPGEPG</sequence>
<evidence type="ECO:0000256" key="1">
    <source>
        <dbReference type="ARBA" id="ARBA00022448"/>
    </source>
</evidence>
<dbReference type="Pfam" id="PF00005">
    <property type="entry name" value="ABC_tran"/>
    <property type="match status" value="1"/>
</dbReference>
<evidence type="ECO:0000256" key="4">
    <source>
        <dbReference type="ARBA" id="ARBA00022967"/>
    </source>
</evidence>
<proteinExistence type="predicted"/>
<dbReference type="EMBL" id="CP003969">
    <property type="protein sequence ID" value="AGP40807.1"/>
    <property type="molecule type" value="Genomic_DNA"/>
</dbReference>
<keyword evidence="1" id="KW-0813">Transport</keyword>
<dbReference type="GO" id="GO:0016887">
    <property type="term" value="F:ATP hydrolysis activity"/>
    <property type="evidence" value="ECO:0007669"/>
    <property type="project" value="InterPro"/>
</dbReference>
<name>S4Y5X1_SORCE</name>
<keyword evidence="2" id="KW-0547">Nucleotide-binding</keyword>
<dbReference type="PROSITE" id="PS50893">
    <property type="entry name" value="ABC_TRANSPORTER_2"/>
    <property type="match status" value="1"/>
</dbReference>
<protein>
    <recommendedName>
        <fullName evidence="6">ABC transporter domain-containing protein</fullName>
    </recommendedName>
</protein>
<evidence type="ECO:0000313" key="7">
    <source>
        <dbReference type="EMBL" id="AGP40807.1"/>
    </source>
</evidence>
<dbReference type="AlphaFoldDB" id="S4Y5X1"/>
<dbReference type="InterPro" id="IPR017871">
    <property type="entry name" value="ABC_transporter-like_CS"/>
</dbReference>
<evidence type="ECO:0000313" key="8">
    <source>
        <dbReference type="Proteomes" id="UP000014803"/>
    </source>
</evidence>
<gene>
    <name evidence="7" type="ORF">SCE1572_43760</name>
</gene>
<dbReference type="eggNOG" id="COG1120">
    <property type="taxonomic scope" value="Bacteria"/>
</dbReference>
<comment type="function">
    <text evidence="5">Part of the ABC transporter complex HmuTUV involved in hemin import. Responsible for energy coupling to the transport system.</text>
</comment>
<dbReference type="PANTHER" id="PTHR42794">
    <property type="entry name" value="HEMIN IMPORT ATP-BINDING PROTEIN HMUV"/>
    <property type="match status" value="1"/>
</dbReference>
<dbReference type="InterPro" id="IPR003593">
    <property type="entry name" value="AAA+_ATPase"/>
</dbReference>
<keyword evidence="4" id="KW-1278">Translocase</keyword>
<dbReference type="InterPro" id="IPR003439">
    <property type="entry name" value="ABC_transporter-like_ATP-bd"/>
</dbReference>
<feature type="domain" description="ABC transporter" evidence="6">
    <location>
        <begin position="9"/>
        <end position="246"/>
    </location>
</feature>
<dbReference type="InterPro" id="IPR027417">
    <property type="entry name" value="P-loop_NTPase"/>
</dbReference>
<evidence type="ECO:0000256" key="2">
    <source>
        <dbReference type="ARBA" id="ARBA00022741"/>
    </source>
</evidence>
<organism evidence="7 8">
    <name type="scientific">Sorangium cellulosum So0157-2</name>
    <dbReference type="NCBI Taxonomy" id="1254432"/>
    <lineage>
        <taxon>Bacteria</taxon>
        <taxon>Pseudomonadati</taxon>
        <taxon>Myxococcota</taxon>
        <taxon>Polyangia</taxon>
        <taxon>Polyangiales</taxon>
        <taxon>Polyangiaceae</taxon>
        <taxon>Sorangium</taxon>
    </lineage>
</organism>